<proteinExistence type="inferred from homology"/>
<dbReference type="Pfam" id="PF00248">
    <property type="entry name" value="Aldo_ket_red"/>
    <property type="match status" value="1"/>
</dbReference>
<dbReference type="PIRSF" id="PIRSF000097">
    <property type="entry name" value="AKR"/>
    <property type="match status" value="1"/>
</dbReference>
<evidence type="ECO:0000259" key="4">
    <source>
        <dbReference type="Pfam" id="PF00248"/>
    </source>
</evidence>
<dbReference type="PANTHER" id="PTHR43827">
    <property type="entry name" value="2,5-DIKETO-D-GLUCONIC ACID REDUCTASE"/>
    <property type="match status" value="1"/>
</dbReference>
<comment type="caution">
    <text evidence="5">The sequence shown here is derived from an EMBL/GenBank/DDBJ whole genome shotgun (WGS) entry which is preliminary data.</text>
</comment>
<evidence type="ECO:0000313" key="6">
    <source>
        <dbReference type="Proteomes" id="UP001237448"/>
    </source>
</evidence>
<accession>A0ABU0F8Q3</accession>
<evidence type="ECO:0000256" key="3">
    <source>
        <dbReference type="ARBA" id="ARBA00023002"/>
    </source>
</evidence>
<organism evidence="5 6">
    <name type="scientific">Labrys monachus</name>
    <dbReference type="NCBI Taxonomy" id="217067"/>
    <lineage>
        <taxon>Bacteria</taxon>
        <taxon>Pseudomonadati</taxon>
        <taxon>Pseudomonadota</taxon>
        <taxon>Alphaproteobacteria</taxon>
        <taxon>Hyphomicrobiales</taxon>
        <taxon>Xanthobacteraceae</taxon>
        <taxon>Labrys</taxon>
    </lineage>
</organism>
<keyword evidence="6" id="KW-1185">Reference proteome</keyword>
<reference evidence="5 6" key="1">
    <citation type="submission" date="2023-07" db="EMBL/GenBank/DDBJ databases">
        <title>Genomic Encyclopedia of Type Strains, Phase IV (KMG-IV): sequencing the most valuable type-strain genomes for metagenomic binning, comparative biology and taxonomic classification.</title>
        <authorList>
            <person name="Goeker M."/>
        </authorList>
    </citation>
    <scope>NUCLEOTIDE SEQUENCE [LARGE SCALE GENOMIC DNA]</scope>
    <source>
        <strain evidence="5 6">DSM 5896</strain>
    </source>
</reference>
<gene>
    <name evidence="5" type="ORF">J3R73_000792</name>
</gene>
<keyword evidence="3 5" id="KW-0560">Oxidoreductase</keyword>
<dbReference type="PROSITE" id="PS00798">
    <property type="entry name" value="ALDOKETO_REDUCTASE_1"/>
    <property type="match status" value="1"/>
</dbReference>
<protein>
    <submittedName>
        <fullName evidence="5">2,5-diketo-D-gluconate reductase B</fullName>
        <ecNumber evidence="5">1.1.1.346</ecNumber>
    </submittedName>
</protein>
<dbReference type="InterPro" id="IPR020471">
    <property type="entry name" value="AKR"/>
</dbReference>
<dbReference type="InterPro" id="IPR023210">
    <property type="entry name" value="NADP_OxRdtase_dom"/>
</dbReference>
<evidence type="ECO:0000313" key="5">
    <source>
        <dbReference type="EMBL" id="MDQ0391000.1"/>
    </source>
</evidence>
<dbReference type="EMBL" id="JAUSVK010000001">
    <property type="protein sequence ID" value="MDQ0391000.1"/>
    <property type="molecule type" value="Genomic_DNA"/>
</dbReference>
<keyword evidence="2" id="KW-0521">NADP</keyword>
<dbReference type="SUPFAM" id="SSF51430">
    <property type="entry name" value="NAD(P)-linked oxidoreductase"/>
    <property type="match status" value="1"/>
</dbReference>
<dbReference type="RefSeq" id="WP_307422647.1">
    <property type="nucleotide sequence ID" value="NZ_JAUSVK010000001.1"/>
</dbReference>
<dbReference type="PANTHER" id="PTHR43827:SF3">
    <property type="entry name" value="NADP-DEPENDENT OXIDOREDUCTASE DOMAIN-CONTAINING PROTEIN"/>
    <property type="match status" value="1"/>
</dbReference>
<name>A0ABU0F8Q3_9HYPH</name>
<sequence>MSLYFERSYQRAFGTFPLRGEELRTAVRDAIATGYRAFDTAQMYGNEAELGEALADSGVGRDELCITTKVHPDNFGEDRFMRSVEASLDALRVDRVDALLLHWPMPGGDNRGPLELLQQARRRGLAAHIGVSNFTAGMMREAVARLDEPLVANQVEFHPLLDQSVLLRAAAETGVPLSSFCSVARGEVFRYPVFGEIAAEYGRTPAQIVLRWILQKGVPITTMSTKPQNIRANFEVMDFVLSSIDMARIDALAATNHRCVDSSKVPWAPDWD</sequence>
<comment type="similarity">
    <text evidence="1">Belongs to the aldo/keto reductase family.</text>
</comment>
<dbReference type="Proteomes" id="UP001237448">
    <property type="component" value="Unassembled WGS sequence"/>
</dbReference>
<dbReference type="Gene3D" id="3.20.20.100">
    <property type="entry name" value="NADP-dependent oxidoreductase domain"/>
    <property type="match status" value="1"/>
</dbReference>
<dbReference type="InterPro" id="IPR018170">
    <property type="entry name" value="Aldo/ket_reductase_CS"/>
</dbReference>
<dbReference type="PRINTS" id="PR00069">
    <property type="entry name" value="ALDKETRDTASE"/>
</dbReference>
<evidence type="ECO:0000256" key="2">
    <source>
        <dbReference type="ARBA" id="ARBA00022857"/>
    </source>
</evidence>
<dbReference type="InterPro" id="IPR036812">
    <property type="entry name" value="NAD(P)_OxRdtase_dom_sf"/>
</dbReference>
<evidence type="ECO:0000256" key="1">
    <source>
        <dbReference type="ARBA" id="ARBA00007905"/>
    </source>
</evidence>
<feature type="domain" description="NADP-dependent oxidoreductase" evidence="4">
    <location>
        <begin position="21"/>
        <end position="253"/>
    </location>
</feature>
<dbReference type="EC" id="1.1.1.346" evidence="5"/>
<dbReference type="GO" id="GO:0016491">
    <property type="term" value="F:oxidoreductase activity"/>
    <property type="evidence" value="ECO:0007669"/>
    <property type="project" value="UniProtKB-KW"/>
</dbReference>